<keyword evidence="3" id="KW-1185">Reference proteome</keyword>
<reference evidence="2 3" key="1">
    <citation type="submission" date="2019-04" db="EMBL/GenBank/DDBJ databases">
        <title>Genome sequencing of Clostridium botulinum Groups I-IV and Clostridium butyricum.</title>
        <authorList>
            <person name="Brunt J."/>
            <person name="Van Vliet A.H.M."/>
            <person name="Stringer S.C."/>
            <person name="Carter A.T."/>
            <person name="Peck M.W."/>
        </authorList>
    </citation>
    <scope>NUCLEOTIDE SEQUENCE [LARGE SCALE GENOMIC DNA]</scope>
    <source>
        <strain evidence="2 3">IFR 18/094</strain>
    </source>
</reference>
<sequence length="91" mass="10985">MLRNFLMVAFNLLFKLLEVAILIDVFISWIPMSYGKYNGFISFIRAFTKPFMEPFRKLQNRIFPNFMIDFSPIFALLLIDILRRIVYTFLY</sequence>
<dbReference type="Proteomes" id="UP000473885">
    <property type="component" value="Unassembled WGS sequence"/>
</dbReference>
<keyword evidence="1" id="KW-0472">Membrane</keyword>
<evidence type="ECO:0000313" key="2">
    <source>
        <dbReference type="EMBL" id="NEZ46365.1"/>
    </source>
</evidence>
<dbReference type="EMBL" id="SXDP01000002">
    <property type="protein sequence ID" value="NEZ46365.1"/>
    <property type="molecule type" value="Genomic_DNA"/>
</dbReference>
<accession>A0A6M0R817</accession>
<comment type="caution">
    <text evidence="2">The sequence shown here is derived from an EMBL/GenBank/DDBJ whole genome shotgun (WGS) entry which is preliminary data.</text>
</comment>
<dbReference type="RefSeq" id="WP_163248616.1">
    <property type="nucleotide sequence ID" value="NZ_SXDP01000002.1"/>
</dbReference>
<dbReference type="Pfam" id="PF02325">
    <property type="entry name" value="CCB3_YggT"/>
    <property type="match status" value="1"/>
</dbReference>
<name>A0A6M0R817_9CLOT</name>
<dbReference type="InterPro" id="IPR003425">
    <property type="entry name" value="CCB3/YggT"/>
</dbReference>
<feature type="transmembrane region" description="Helical" evidence="1">
    <location>
        <begin position="62"/>
        <end position="82"/>
    </location>
</feature>
<keyword evidence="1" id="KW-0812">Transmembrane</keyword>
<proteinExistence type="predicted"/>
<evidence type="ECO:0000313" key="3">
    <source>
        <dbReference type="Proteomes" id="UP000473885"/>
    </source>
</evidence>
<protein>
    <submittedName>
        <fullName evidence="2">YggT family protein</fullName>
    </submittedName>
</protein>
<keyword evidence="1" id="KW-1133">Transmembrane helix</keyword>
<dbReference type="GO" id="GO:0016020">
    <property type="term" value="C:membrane"/>
    <property type="evidence" value="ECO:0007669"/>
    <property type="project" value="InterPro"/>
</dbReference>
<gene>
    <name evidence="2" type="ORF">FDF74_03950</name>
</gene>
<feature type="transmembrane region" description="Helical" evidence="1">
    <location>
        <begin position="12"/>
        <end position="30"/>
    </location>
</feature>
<evidence type="ECO:0000256" key="1">
    <source>
        <dbReference type="SAM" id="Phobius"/>
    </source>
</evidence>
<organism evidence="2 3">
    <name type="scientific">Clostridium niameyense</name>
    <dbReference type="NCBI Taxonomy" id="1622073"/>
    <lineage>
        <taxon>Bacteria</taxon>
        <taxon>Bacillati</taxon>
        <taxon>Bacillota</taxon>
        <taxon>Clostridia</taxon>
        <taxon>Eubacteriales</taxon>
        <taxon>Clostridiaceae</taxon>
        <taxon>Clostridium</taxon>
    </lineage>
</organism>
<dbReference type="AlphaFoldDB" id="A0A6M0R817"/>